<dbReference type="PANTHER" id="PTHR35369:SF2">
    <property type="entry name" value="BLR3025 PROTEIN"/>
    <property type="match status" value="1"/>
</dbReference>
<sequence>MSGRRYLCLWLPFLPTDRLRPAAGEAPLSVPGATVQRVGNSAFLVALDRMARQRGLRSGMTLASAQAVCPDLTVLPHDPDGDRARLYELALWCDRFTPLVAVDGVDGLMLDTAGCDPLFETDTDSGEAVLIRQAREGLAALGFHASAALASTSGAAAALARYGGREEWHVAPDAKLSDVLSDLPVTALSAVEPGLDEDVFDGLVRVGLRRIGDLIGVPRAALAARFGLALASALDKALGQAPRPIAPRPIRPPYRVRLRFPDPIGDTPDIEAALRRLLDRLCRRLGDEGRGCRRLDWTLYRADRTEQSLTIGTARPARDPNRLFRLFAEKLKTVEPGYGVDSMLLAATGVEACTATQEDGIGAVTGYDRTALETAIDRLGNRLGADNVFRLAPVDSHLPDRAQTRTAVLPDKSAPWSKSGDRPLRLLNAPYPIEDLGGHSFRIFGRRTALRLLRGPERIAPEWWRKDAFWAGGARDYYDVEDETGRRFWIYSEAGNRPVRWYLHGLF</sequence>
<comment type="catalytic activity">
    <reaction evidence="6">
        <text>DNA(n) + a 2'-deoxyribonucleoside 5'-triphosphate = DNA(n+1) + diphosphate</text>
        <dbReference type="Rhea" id="RHEA:22508"/>
        <dbReference type="Rhea" id="RHEA-COMP:17339"/>
        <dbReference type="Rhea" id="RHEA-COMP:17340"/>
        <dbReference type="ChEBI" id="CHEBI:33019"/>
        <dbReference type="ChEBI" id="CHEBI:61560"/>
        <dbReference type="ChEBI" id="CHEBI:173112"/>
        <dbReference type="EC" id="2.7.7.7"/>
    </reaction>
</comment>
<dbReference type="EMBL" id="JABBNT010000002">
    <property type="protein sequence ID" value="NMM44689.1"/>
    <property type="molecule type" value="Genomic_DNA"/>
</dbReference>
<accession>A0A7Y0DZY3</accession>
<evidence type="ECO:0000256" key="3">
    <source>
        <dbReference type="ARBA" id="ARBA00012417"/>
    </source>
</evidence>
<comment type="similarity">
    <text evidence="1">Belongs to the DNA polymerase type-Y family.</text>
</comment>
<dbReference type="GO" id="GO:0006281">
    <property type="term" value="P:DNA repair"/>
    <property type="evidence" value="ECO:0007669"/>
    <property type="project" value="InterPro"/>
</dbReference>
<dbReference type="CDD" id="cd03468">
    <property type="entry name" value="PolY_like"/>
    <property type="match status" value="1"/>
</dbReference>
<dbReference type="Gene3D" id="3.40.1170.60">
    <property type="match status" value="1"/>
</dbReference>
<dbReference type="InterPro" id="IPR017961">
    <property type="entry name" value="DNA_pol_Y-fam_little_finger"/>
</dbReference>
<dbReference type="AlphaFoldDB" id="A0A7Y0DZY3"/>
<organism evidence="8 9">
    <name type="scientific">Pacificispira spongiicola</name>
    <dbReference type="NCBI Taxonomy" id="2729598"/>
    <lineage>
        <taxon>Bacteria</taxon>
        <taxon>Pseudomonadati</taxon>
        <taxon>Pseudomonadota</taxon>
        <taxon>Alphaproteobacteria</taxon>
        <taxon>Rhodospirillales</taxon>
        <taxon>Rhodospirillaceae</taxon>
        <taxon>Pacificispira</taxon>
    </lineage>
</organism>
<name>A0A7Y0DZY3_9PROT</name>
<protein>
    <recommendedName>
        <fullName evidence="3">DNA-directed DNA polymerase</fullName>
        <ecNumber evidence="3">2.7.7.7</ecNumber>
    </recommendedName>
</protein>
<dbReference type="Pfam" id="PF11799">
    <property type="entry name" value="IMS_C"/>
    <property type="match status" value="1"/>
</dbReference>
<dbReference type="RefSeq" id="WP_169625033.1">
    <property type="nucleotide sequence ID" value="NZ_JABBNT010000002.1"/>
</dbReference>
<feature type="domain" description="UmuC" evidence="7">
    <location>
        <begin position="20"/>
        <end position="192"/>
    </location>
</feature>
<dbReference type="GO" id="GO:0003684">
    <property type="term" value="F:damaged DNA binding"/>
    <property type="evidence" value="ECO:0007669"/>
    <property type="project" value="InterPro"/>
</dbReference>
<evidence type="ECO:0000256" key="1">
    <source>
        <dbReference type="ARBA" id="ARBA00010945"/>
    </source>
</evidence>
<evidence type="ECO:0000259" key="7">
    <source>
        <dbReference type="PROSITE" id="PS50173"/>
    </source>
</evidence>
<dbReference type="PANTHER" id="PTHR35369">
    <property type="entry name" value="BLR3025 PROTEIN-RELATED"/>
    <property type="match status" value="1"/>
</dbReference>
<reference evidence="8 9" key="1">
    <citation type="submission" date="2020-04" db="EMBL/GenBank/DDBJ databases">
        <title>Rhodospirillaceae bacterium KN72 isolated from deep sea.</title>
        <authorList>
            <person name="Zhang D.-C."/>
        </authorList>
    </citation>
    <scope>NUCLEOTIDE SEQUENCE [LARGE SCALE GENOMIC DNA]</scope>
    <source>
        <strain evidence="8 9">KN72</strain>
    </source>
</reference>
<comment type="caution">
    <text evidence="8">The sequence shown here is derived from an EMBL/GenBank/DDBJ whole genome shotgun (WGS) entry which is preliminary data.</text>
</comment>
<dbReference type="InterPro" id="IPR050356">
    <property type="entry name" value="SulA_CellDiv_inhibitor"/>
</dbReference>
<dbReference type="Proteomes" id="UP000539372">
    <property type="component" value="Unassembled WGS sequence"/>
</dbReference>
<comment type="subunit">
    <text evidence="2">Monomer.</text>
</comment>
<evidence type="ECO:0000313" key="9">
    <source>
        <dbReference type="Proteomes" id="UP000539372"/>
    </source>
</evidence>
<dbReference type="PROSITE" id="PS50173">
    <property type="entry name" value="UMUC"/>
    <property type="match status" value="1"/>
</dbReference>
<dbReference type="SUPFAM" id="SSF56672">
    <property type="entry name" value="DNA/RNA polymerases"/>
    <property type="match status" value="1"/>
</dbReference>
<keyword evidence="4" id="KW-0227">DNA damage</keyword>
<evidence type="ECO:0000256" key="2">
    <source>
        <dbReference type="ARBA" id="ARBA00011245"/>
    </source>
</evidence>
<keyword evidence="9" id="KW-1185">Reference proteome</keyword>
<dbReference type="EC" id="2.7.7.7" evidence="3"/>
<dbReference type="InterPro" id="IPR043502">
    <property type="entry name" value="DNA/RNA_pol_sf"/>
</dbReference>
<evidence type="ECO:0000256" key="6">
    <source>
        <dbReference type="ARBA" id="ARBA00049244"/>
    </source>
</evidence>
<comment type="function">
    <text evidence="5">Poorly processive, error-prone DNA polymerase involved in untargeted mutagenesis. Copies undamaged DNA at stalled replication forks, which arise in vivo from mismatched or misaligned primer ends. These misaligned primers can be extended by PolIV. Exhibits no 3'-5' exonuclease (proofreading) activity. May be involved in translesional synthesis, in conjunction with the beta clamp from PolIII.</text>
</comment>
<evidence type="ECO:0000256" key="5">
    <source>
        <dbReference type="ARBA" id="ARBA00025589"/>
    </source>
</evidence>
<dbReference type="Pfam" id="PF00817">
    <property type="entry name" value="IMS"/>
    <property type="match status" value="1"/>
</dbReference>
<evidence type="ECO:0000313" key="8">
    <source>
        <dbReference type="EMBL" id="NMM44689.1"/>
    </source>
</evidence>
<dbReference type="InterPro" id="IPR001126">
    <property type="entry name" value="UmuC"/>
</dbReference>
<gene>
    <name evidence="8" type="ORF">HH303_09365</name>
</gene>
<proteinExistence type="inferred from homology"/>
<dbReference type="Gene3D" id="3.30.70.270">
    <property type="match status" value="1"/>
</dbReference>
<evidence type="ECO:0000256" key="4">
    <source>
        <dbReference type="ARBA" id="ARBA00022763"/>
    </source>
</evidence>
<dbReference type="InterPro" id="IPR043128">
    <property type="entry name" value="Rev_trsase/Diguanyl_cyclase"/>
</dbReference>